<evidence type="ECO:0000256" key="4">
    <source>
        <dbReference type="ARBA" id="ARBA00022989"/>
    </source>
</evidence>
<dbReference type="Gene3D" id="3.10.580.10">
    <property type="entry name" value="CBS-domain"/>
    <property type="match status" value="1"/>
</dbReference>
<keyword evidence="4 12" id="KW-1133">Transmembrane helix</keyword>
<evidence type="ECO:0000256" key="9">
    <source>
        <dbReference type="ARBA" id="ARBA00023214"/>
    </source>
</evidence>
<sequence>MTGGATPSQRILLIAIVVGVISGVGALLFFEGLEIGTHFFMETIVGFNLPEEGQSIADISFWSPPETPWLILPVICFGGLLSGLLVYTFAPEAEGHGTDAAIRAFHGDGRIRHRIPLLKAVTAIITISTGGSAGREGPTAQISAGFGSIVADYLGLSEKERRIAIATGIGAGIGTIFKAPLGGAILAAEILYRRDFESEAIIPGFLASVIGYAIFGTFEGFDPVFSPVAVAWTIPQLPFFLVLGVISAGFGILYIRTFYGANKAFTRLFQRYRIPNHVKPLAGAFLTGAVVVGLCYLSPETAVVGLAGLGTGYGFVQLALYSMLPLSALLLIPFVKILTTSLTIGSGGSGGVFAPGMMIGAVAGGAVGMAFHALAPALIPLELVPGFVVVGMIALFGAISNAPIAVLIMVVEMTGNFSLFVPAMGAVAVAYVLAREETIFLEQVGTRAESGAHRGEFEVDILEAIRVGEVMVPAPSVIALSPADPCTKVFSLISTTTHTGYPVLEGDRLVGIITTRDVRELLAGGDLSRPVGERMTRAPLTIHEGRTLEEALRVMIEHDIHHLPVVGEDGQMTGFLTRTDLMLAHTRSIASSGRGRQK</sequence>
<proteinExistence type="predicted"/>
<keyword evidence="7" id="KW-0486">Methionine biosynthesis</keyword>
<comment type="subcellular location">
    <subcellularLocation>
        <location evidence="1">Membrane</location>
        <topology evidence="1">Multi-pass membrane protein</topology>
    </subcellularLocation>
</comment>
<dbReference type="SMART" id="SM00116">
    <property type="entry name" value="CBS"/>
    <property type="match status" value="2"/>
</dbReference>
<keyword evidence="7" id="KW-0028">Amino-acid biosynthesis</keyword>
<feature type="domain" description="CBS" evidence="13">
    <location>
        <begin position="535"/>
        <end position="591"/>
    </location>
</feature>
<evidence type="ECO:0000313" key="14">
    <source>
        <dbReference type="EMBL" id="HDS63045.1"/>
    </source>
</evidence>
<keyword evidence="5" id="KW-0406">Ion transport</keyword>
<dbReference type="GO" id="GO:0005254">
    <property type="term" value="F:chloride channel activity"/>
    <property type="evidence" value="ECO:0007669"/>
    <property type="project" value="UniProtKB-KW"/>
</dbReference>
<evidence type="ECO:0000256" key="12">
    <source>
        <dbReference type="SAM" id="Phobius"/>
    </source>
</evidence>
<evidence type="ECO:0000256" key="7">
    <source>
        <dbReference type="ARBA" id="ARBA00023167"/>
    </source>
</evidence>
<dbReference type="PANTHER" id="PTHR43427">
    <property type="entry name" value="CHLORIDE CHANNEL PROTEIN CLC-E"/>
    <property type="match status" value="1"/>
</dbReference>
<evidence type="ECO:0000256" key="6">
    <source>
        <dbReference type="ARBA" id="ARBA00023136"/>
    </source>
</evidence>
<dbReference type="InterPro" id="IPR050368">
    <property type="entry name" value="ClC-type_chloride_channel"/>
</dbReference>
<feature type="domain" description="CBS" evidence="13">
    <location>
        <begin position="471"/>
        <end position="531"/>
    </location>
</feature>
<organism evidence="14">
    <name type="scientific">Methanofollis liminatans</name>
    <dbReference type="NCBI Taxonomy" id="2201"/>
    <lineage>
        <taxon>Archaea</taxon>
        <taxon>Methanobacteriati</taxon>
        <taxon>Methanobacteriota</taxon>
        <taxon>Stenosarchaea group</taxon>
        <taxon>Methanomicrobia</taxon>
        <taxon>Methanomicrobiales</taxon>
        <taxon>Methanomicrobiaceae</taxon>
        <taxon>Methanofollis</taxon>
    </lineage>
</organism>
<reference evidence="14" key="1">
    <citation type="journal article" date="2020" name="mSystems">
        <title>Genome- and Community-Level Interaction Insights into Carbon Utilization and Element Cycling Functions of Hydrothermarchaeota in Hydrothermal Sediment.</title>
        <authorList>
            <person name="Zhou Z."/>
            <person name="Liu Y."/>
            <person name="Xu W."/>
            <person name="Pan J."/>
            <person name="Luo Z.H."/>
            <person name="Li M."/>
        </authorList>
    </citation>
    <scope>NUCLEOTIDE SEQUENCE</scope>
    <source>
        <strain evidence="14">SpSt-1183</strain>
    </source>
</reference>
<keyword evidence="2" id="KW-0813">Transport</keyword>
<evidence type="ECO:0000256" key="10">
    <source>
        <dbReference type="ARBA" id="ARBA00023303"/>
    </source>
</evidence>
<feature type="transmembrane region" description="Helical" evidence="12">
    <location>
        <begin position="200"/>
        <end position="218"/>
    </location>
</feature>
<dbReference type="InterPro" id="IPR014743">
    <property type="entry name" value="Cl-channel_core"/>
</dbReference>
<comment type="caution">
    <text evidence="14">The sequence shown here is derived from an EMBL/GenBank/DDBJ whole genome shotgun (WGS) entry which is preliminary data.</text>
</comment>
<feature type="transmembrane region" description="Helical" evidence="12">
    <location>
        <begin position="238"/>
        <end position="259"/>
    </location>
</feature>
<gene>
    <name evidence="14" type="ORF">ENN52_02740</name>
</gene>
<accession>A0A831LUD5</accession>
<dbReference type="InterPro" id="IPR000644">
    <property type="entry name" value="CBS_dom"/>
</dbReference>
<protein>
    <submittedName>
        <fullName evidence="14">CBS domain-containing protein</fullName>
    </submittedName>
</protein>
<feature type="transmembrane region" description="Helical" evidence="12">
    <location>
        <begin position="351"/>
        <end position="375"/>
    </location>
</feature>
<dbReference type="CDD" id="cd00400">
    <property type="entry name" value="Voltage_gated_ClC"/>
    <property type="match status" value="1"/>
</dbReference>
<dbReference type="Pfam" id="PF00571">
    <property type="entry name" value="CBS"/>
    <property type="match status" value="2"/>
</dbReference>
<feature type="transmembrane region" description="Helical" evidence="12">
    <location>
        <begin position="280"/>
        <end position="299"/>
    </location>
</feature>
<keyword evidence="11" id="KW-0129">CBS domain</keyword>
<dbReference type="Pfam" id="PF00654">
    <property type="entry name" value="Voltage_CLC"/>
    <property type="match status" value="1"/>
</dbReference>
<dbReference type="GO" id="GO:0034707">
    <property type="term" value="C:chloride channel complex"/>
    <property type="evidence" value="ECO:0007669"/>
    <property type="project" value="UniProtKB-KW"/>
</dbReference>
<keyword evidence="10" id="KW-0407">Ion channel</keyword>
<evidence type="ECO:0000256" key="11">
    <source>
        <dbReference type="PROSITE-ProRule" id="PRU00703"/>
    </source>
</evidence>
<feature type="transmembrane region" description="Helical" evidence="12">
    <location>
        <begin position="387"/>
        <end position="410"/>
    </location>
</feature>
<dbReference type="Proteomes" id="UP000885648">
    <property type="component" value="Unassembled WGS sequence"/>
</dbReference>
<evidence type="ECO:0000259" key="13">
    <source>
        <dbReference type="PROSITE" id="PS51371"/>
    </source>
</evidence>
<evidence type="ECO:0000256" key="5">
    <source>
        <dbReference type="ARBA" id="ARBA00023065"/>
    </source>
</evidence>
<keyword evidence="9" id="KW-0868">Chloride</keyword>
<evidence type="ECO:0000256" key="8">
    <source>
        <dbReference type="ARBA" id="ARBA00023173"/>
    </source>
</evidence>
<keyword evidence="3 12" id="KW-0812">Transmembrane</keyword>
<dbReference type="Gene3D" id="1.10.3080.10">
    <property type="entry name" value="Clc chloride channel"/>
    <property type="match status" value="1"/>
</dbReference>
<dbReference type="PROSITE" id="PS51371">
    <property type="entry name" value="CBS"/>
    <property type="match status" value="2"/>
</dbReference>
<evidence type="ECO:0000256" key="3">
    <source>
        <dbReference type="ARBA" id="ARBA00022692"/>
    </source>
</evidence>
<dbReference type="PRINTS" id="PR00762">
    <property type="entry name" value="CLCHANNEL"/>
</dbReference>
<feature type="transmembrane region" description="Helical" evidence="12">
    <location>
        <begin position="417"/>
        <end position="434"/>
    </location>
</feature>
<dbReference type="InterPro" id="IPR046342">
    <property type="entry name" value="CBS_dom_sf"/>
</dbReference>
<evidence type="ECO:0000256" key="1">
    <source>
        <dbReference type="ARBA" id="ARBA00004141"/>
    </source>
</evidence>
<keyword evidence="8" id="KW-0869">Chloride channel</keyword>
<dbReference type="GO" id="GO:0009086">
    <property type="term" value="P:methionine biosynthetic process"/>
    <property type="evidence" value="ECO:0007669"/>
    <property type="project" value="UniProtKB-KW"/>
</dbReference>
<feature type="transmembrane region" description="Helical" evidence="12">
    <location>
        <begin position="70"/>
        <end position="90"/>
    </location>
</feature>
<evidence type="ECO:0000256" key="2">
    <source>
        <dbReference type="ARBA" id="ARBA00022448"/>
    </source>
</evidence>
<dbReference type="CDD" id="cd02205">
    <property type="entry name" value="CBS_pair_SF"/>
    <property type="match status" value="1"/>
</dbReference>
<dbReference type="EMBL" id="DSBY01000114">
    <property type="protein sequence ID" value="HDS63045.1"/>
    <property type="molecule type" value="Genomic_DNA"/>
</dbReference>
<feature type="transmembrane region" description="Helical" evidence="12">
    <location>
        <begin position="319"/>
        <end position="339"/>
    </location>
</feature>
<dbReference type="SUPFAM" id="SSF81340">
    <property type="entry name" value="Clc chloride channel"/>
    <property type="match status" value="1"/>
</dbReference>
<dbReference type="InterPro" id="IPR001807">
    <property type="entry name" value="ClC"/>
</dbReference>
<dbReference type="SUPFAM" id="SSF54631">
    <property type="entry name" value="CBS-domain pair"/>
    <property type="match status" value="1"/>
</dbReference>
<dbReference type="PANTHER" id="PTHR43427:SF6">
    <property type="entry name" value="CHLORIDE CHANNEL PROTEIN CLC-E"/>
    <property type="match status" value="1"/>
</dbReference>
<name>A0A831LUD5_9EURY</name>
<keyword evidence="6 12" id="KW-0472">Membrane</keyword>
<dbReference type="AlphaFoldDB" id="A0A831LUD5"/>
<feature type="transmembrane region" description="Helical" evidence="12">
    <location>
        <begin position="12"/>
        <end position="30"/>
    </location>
</feature>